<proteinExistence type="predicted"/>
<reference evidence="3" key="1">
    <citation type="submission" date="2025-08" db="UniProtKB">
        <authorList>
            <consortium name="RefSeq"/>
        </authorList>
    </citation>
    <scope>IDENTIFICATION</scope>
    <source>
        <tissue evidence="3">Whole sample</tissue>
    </source>
</reference>
<dbReference type="InterPro" id="IPR036497">
    <property type="entry name" value="GLTP_sf"/>
</dbReference>
<dbReference type="InterPro" id="IPR014830">
    <property type="entry name" value="Glycolipid_transfer_prot_dom"/>
</dbReference>
<evidence type="ECO:0000313" key="3">
    <source>
        <dbReference type="RefSeq" id="XP_022344524.1"/>
    </source>
</evidence>
<dbReference type="PANTHER" id="PTHR10219">
    <property type="entry name" value="GLYCOLIPID TRANSFER PROTEIN-RELATED"/>
    <property type="match status" value="1"/>
</dbReference>
<dbReference type="SUPFAM" id="SSF110004">
    <property type="entry name" value="Glycolipid transfer protein, GLTP"/>
    <property type="match status" value="1"/>
</dbReference>
<dbReference type="GO" id="GO:1902388">
    <property type="term" value="F:ceramide 1-phosphate transfer activity"/>
    <property type="evidence" value="ECO:0007669"/>
    <property type="project" value="TreeGrafter"/>
</dbReference>
<dbReference type="RefSeq" id="XP_022344524.1">
    <property type="nucleotide sequence ID" value="XM_022488816.1"/>
</dbReference>
<keyword evidence="2" id="KW-1185">Reference proteome</keyword>
<name>A0A8B8EX00_CRAVI</name>
<evidence type="ECO:0000259" key="1">
    <source>
        <dbReference type="Pfam" id="PF08718"/>
    </source>
</evidence>
<dbReference type="Gene3D" id="1.10.3520.10">
    <property type="entry name" value="Glycolipid transfer protein"/>
    <property type="match status" value="1"/>
</dbReference>
<sequence length="204" mass="23472">MAEFEENTGKDFDLEIVERNFRECLTENQEVHVRFYLEAYKELARFFRLCGTVFHFVAKDFEGRIDVITNLMQKDAQSYCTVKSMIIHEISASKRPGVCALLRLHRASELILQFMDRLAKSSDGERTSDIAAEVYRNTMAKHDMWIVQKLAGVAMYTLPSRKALIDTMCKQDYEQSLVLVQKVIDAGKPVYGVIDSEYTSYGLN</sequence>
<accession>A0A8B8EX00</accession>
<dbReference type="Proteomes" id="UP000694844">
    <property type="component" value="Chromosome 5"/>
</dbReference>
<dbReference type="Pfam" id="PF08718">
    <property type="entry name" value="GLTP"/>
    <property type="match status" value="1"/>
</dbReference>
<dbReference type="OrthoDB" id="116883at2759"/>
<dbReference type="AlphaFoldDB" id="A0A8B8EX00"/>
<protein>
    <submittedName>
        <fullName evidence="3">Ceramide-1-phosphate transfer protein-like</fullName>
    </submittedName>
</protein>
<gene>
    <name evidence="3" type="primary">LOC111137378</name>
</gene>
<feature type="domain" description="Glycolipid transfer protein" evidence="1">
    <location>
        <begin position="32"/>
        <end position="170"/>
    </location>
</feature>
<dbReference type="KEGG" id="cvn:111137378"/>
<dbReference type="PANTHER" id="PTHR10219:SF43">
    <property type="entry name" value="GLYCOLIPID TRANSFER PROTEIN DOMAIN-CONTAINING PROTEIN"/>
    <property type="match status" value="1"/>
</dbReference>
<dbReference type="GeneID" id="111137378"/>
<evidence type="ECO:0000313" key="2">
    <source>
        <dbReference type="Proteomes" id="UP000694844"/>
    </source>
</evidence>
<organism evidence="2 3">
    <name type="scientific">Crassostrea virginica</name>
    <name type="common">Eastern oyster</name>
    <dbReference type="NCBI Taxonomy" id="6565"/>
    <lineage>
        <taxon>Eukaryota</taxon>
        <taxon>Metazoa</taxon>
        <taxon>Spiralia</taxon>
        <taxon>Lophotrochozoa</taxon>
        <taxon>Mollusca</taxon>
        <taxon>Bivalvia</taxon>
        <taxon>Autobranchia</taxon>
        <taxon>Pteriomorphia</taxon>
        <taxon>Ostreida</taxon>
        <taxon>Ostreoidea</taxon>
        <taxon>Ostreidae</taxon>
        <taxon>Crassostrea</taxon>
    </lineage>
</organism>
<dbReference type="GO" id="GO:0016020">
    <property type="term" value="C:membrane"/>
    <property type="evidence" value="ECO:0007669"/>
    <property type="project" value="TreeGrafter"/>
</dbReference>
<dbReference type="GO" id="GO:0005829">
    <property type="term" value="C:cytosol"/>
    <property type="evidence" value="ECO:0007669"/>
    <property type="project" value="TreeGrafter"/>
</dbReference>
<dbReference type="GO" id="GO:1902387">
    <property type="term" value="F:ceramide 1-phosphate binding"/>
    <property type="evidence" value="ECO:0007669"/>
    <property type="project" value="TreeGrafter"/>
</dbReference>